<feature type="region of interest" description="Disordered" evidence="2">
    <location>
        <begin position="305"/>
        <end position="348"/>
    </location>
</feature>
<feature type="region of interest" description="Disordered" evidence="2">
    <location>
        <begin position="201"/>
        <end position="275"/>
    </location>
</feature>
<dbReference type="EMBL" id="JAPFFF010000002">
    <property type="protein sequence ID" value="KAK8896308.1"/>
    <property type="molecule type" value="Genomic_DNA"/>
</dbReference>
<organism evidence="3 4">
    <name type="scientific">Tritrichomonas musculus</name>
    <dbReference type="NCBI Taxonomy" id="1915356"/>
    <lineage>
        <taxon>Eukaryota</taxon>
        <taxon>Metamonada</taxon>
        <taxon>Parabasalia</taxon>
        <taxon>Tritrichomonadida</taxon>
        <taxon>Tritrichomonadidae</taxon>
        <taxon>Tritrichomonas</taxon>
    </lineage>
</organism>
<gene>
    <name evidence="3" type="ORF">M9Y10_014206</name>
</gene>
<comment type="caution">
    <text evidence="3">The sequence shown here is derived from an EMBL/GenBank/DDBJ whole genome shotgun (WGS) entry which is preliminary data.</text>
</comment>
<evidence type="ECO:0008006" key="5">
    <source>
        <dbReference type="Google" id="ProtNLM"/>
    </source>
</evidence>
<name>A0ABR2KZ29_9EUKA</name>
<proteinExistence type="predicted"/>
<feature type="compositionally biased region" description="Basic and acidic residues" evidence="2">
    <location>
        <begin position="324"/>
        <end position="336"/>
    </location>
</feature>
<evidence type="ECO:0000256" key="2">
    <source>
        <dbReference type="SAM" id="MobiDB-lite"/>
    </source>
</evidence>
<feature type="compositionally biased region" description="Basic residues" evidence="2">
    <location>
        <begin position="247"/>
        <end position="256"/>
    </location>
</feature>
<feature type="compositionally biased region" description="Low complexity" evidence="2">
    <location>
        <begin position="231"/>
        <end position="246"/>
    </location>
</feature>
<dbReference type="Proteomes" id="UP001470230">
    <property type="component" value="Unassembled WGS sequence"/>
</dbReference>
<feature type="compositionally biased region" description="Polar residues" evidence="2">
    <location>
        <begin position="201"/>
        <end position="225"/>
    </location>
</feature>
<reference evidence="3 4" key="1">
    <citation type="submission" date="2024-04" db="EMBL/GenBank/DDBJ databases">
        <title>Tritrichomonas musculus Genome.</title>
        <authorList>
            <person name="Alves-Ferreira E."/>
            <person name="Grigg M."/>
            <person name="Lorenzi H."/>
            <person name="Galac M."/>
        </authorList>
    </citation>
    <scope>NUCLEOTIDE SEQUENCE [LARGE SCALE GENOMIC DNA]</scope>
    <source>
        <strain evidence="3 4">EAF2021</strain>
    </source>
</reference>
<keyword evidence="4" id="KW-1185">Reference proteome</keyword>
<feature type="compositionally biased region" description="Polar residues" evidence="2">
    <location>
        <begin position="305"/>
        <end position="318"/>
    </location>
</feature>
<evidence type="ECO:0000313" key="4">
    <source>
        <dbReference type="Proteomes" id="UP001470230"/>
    </source>
</evidence>
<feature type="compositionally biased region" description="Basic residues" evidence="2">
    <location>
        <begin position="337"/>
        <end position="348"/>
    </location>
</feature>
<keyword evidence="1" id="KW-0175">Coiled coil</keyword>
<evidence type="ECO:0000256" key="1">
    <source>
        <dbReference type="SAM" id="Coils"/>
    </source>
</evidence>
<evidence type="ECO:0000313" key="3">
    <source>
        <dbReference type="EMBL" id="KAK8896308.1"/>
    </source>
</evidence>
<accession>A0ABR2KZ29</accession>
<feature type="coiled-coil region" evidence="1">
    <location>
        <begin position="115"/>
        <end position="174"/>
    </location>
</feature>
<sequence>MKVQQEKQGFLFPYDYQSDPNKVDVYMYEQKTSTPPPSPLPTNSMDSFTPTHNKKVNDVFLANSKEIDEWNLLWKDLVDLMTEITQFPSFLIQNSNDQRRSLLILAQNICEIAKNPKESQEYKDLLKEKEKKEKEIKYLQNENSELKNEIESLKLNQKDELLNLSNKIQQMENYALQIEHYTFQVDKRKEAAQVSLQKYSSKPNVHVQPTESPENTELQRRSSYPTKIDMNTNSKKINNLKNNNNNHVKRIKKKVSPTKNNKIESSHLSSPPTKKIDKFKIEENQRFEEDYISKLIQKYTKPDNENIQNLQSNENSGMPSLFDRSLKPNEDRETKNRIKKGRRRRAWH</sequence>
<protein>
    <recommendedName>
        <fullName evidence="5">Cilium assembly protein DZIP1 N-terminal domain-containing protein</fullName>
    </recommendedName>
</protein>